<evidence type="ECO:0000313" key="2">
    <source>
        <dbReference type="EMBL" id="BAF39398.1"/>
    </source>
</evidence>
<dbReference type="HOGENOM" id="CLU_1145458_0_0_11"/>
<dbReference type="EMBL" id="AP009256">
    <property type="protein sequence ID" value="BAF39398.1"/>
    <property type="molecule type" value="Genomic_DNA"/>
</dbReference>
<accession>A1A115</accession>
<dbReference type="AlphaFoldDB" id="A1A115"/>
<evidence type="ECO:0000256" key="1">
    <source>
        <dbReference type="SAM" id="Phobius"/>
    </source>
</evidence>
<name>A1A115_BIFAA</name>
<feature type="transmembrane region" description="Helical" evidence="1">
    <location>
        <begin position="65"/>
        <end position="86"/>
    </location>
</feature>
<keyword evidence="1" id="KW-1133">Transmembrane helix</keyword>
<keyword evidence="1" id="KW-0472">Membrane</keyword>
<dbReference type="Proteomes" id="UP000008702">
    <property type="component" value="Chromosome"/>
</dbReference>
<sequence>MHRQERDAQHGSLSGDGADDVEQLRQHDRCDDGEQGGCCLGAETQFRQVGAAQGGRGHGCGIRHFVFSLIFVLFFRICGYVTYWPARRPTHRPTARCRPANRRRLGYWSLRNSGFPTESTRRRIVATCVDCVVRADATVRQDRPQDRSCNRNTPARRGACCSCLPQWSAGPVRRRTRRRNRLYGNPMAGIARLVRRRAVPTLPFRTVHGPRCRRVRRNVPACAVRDGGRNRPCAARCRRNAC</sequence>
<evidence type="ECO:0000313" key="3">
    <source>
        <dbReference type="Proteomes" id="UP000008702"/>
    </source>
</evidence>
<organism evidence="2 3">
    <name type="scientific">Bifidobacterium adolescentis (strain ATCC 15703 / DSM 20083 / NCTC 11814 / E194a)</name>
    <dbReference type="NCBI Taxonomy" id="367928"/>
    <lineage>
        <taxon>Bacteria</taxon>
        <taxon>Bacillati</taxon>
        <taxon>Actinomycetota</taxon>
        <taxon>Actinomycetes</taxon>
        <taxon>Bifidobacteriales</taxon>
        <taxon>Bifidobacteriaceae</taxon>
        <taxon>Bifidobacterium</taxon>
    </lineage>
</organism>
<keyword evidence="1" id="KW-0812">Transmembrane</keyword>
<keyword evidence="3" id="KW-1185">Reference proteome</keyword>
<gene>
    <name evidence="2" type="ordered locus">BAD_0617</name>
</gene>
<reference evidence="2 3" key="1">
    <citation type="submission" date="2006-12" db="EMBL/GenBank/DDBJ databases">
        <title>Bifidobacterium adolescentis complete genome sequence.</title>
        <authorList>
            <person name="Suzuki T."/>
            <person name="Tsuda Y."/>
            <person name="Kanou N."/>
            <person name="Inoue T."/>
            <person name="Kumazaki K."/>
            <person name="Nagano S."/>
            <person name="Hirai S."/>
            <person name="Tanaka K."/>
            <person name="Watanabe K."/>
        </authorList>
    </citation>
    <scope>NUCLEOTIDE SEQUENCE [LARGE SCALE GENOMIC DNA]</scope>
    <source>
        <strain evidence="3">ATCC 15703 / DSM 20083 / NCTC 11814 / E194a</strain>
    </source>
</reference>
<dbReference type="KEGG" id="bad:BAD_0617"/>
<protein>
    <submittedName>
        <fullName evidence="2">Uncharacterized protein</fullName>
    </submittedName>
</protein>
<proteinExistence type="predicted"/>